<dbReference type="AlphaFoldDB" id="A0AAW1XQN4"/>
<dbReference type="EMBL" id="JBEDUW010000003">
    <property type="protein sequence ID" value="KAK9938887.1"/>
    <property type="molecule type" value="Genomic_DNA"/>
</dbReference>
<proteinExistence type="predicted"/>
<sequence>MLGFSTAFIKVLGNEMASKEVFNISGEKYVTFDGLTKACTKAAGFPEPEIVHYNPKEFDFGKKKAFPFRMWTEFRFSRIIDIIGFVHFSLQ</sequence>
<protein>
    <submittedName>
        <fullName evidence="1">Uncharacterized protein</fullName>
    </submittedName>
</protein>
<name>A0AAW1XQN4_RUBAR</name>
<accession>A0AAW1XQN4</accession>
<evidence type="ECO:0000313" key="1">
    <source>
        <dbReference type="EMBL" id="KAK9938887.1"/>
    </source>
</evidence>
<comment type="caution">
    <text evidence="1">The sequence shown here is derived from an EMBL/GenBank/DDBJ whole genome shotgun (WGS) entry which is preliminary data.</text>
</comment>
<dbReference type="Proteomes" id="UP001457282">
    <property type="component" value="Unassembled WGS sequence"/>
</dbReference>
<reference evidence="1 2" key="1">
    <citation type="journal article" date="2023" name="G3 (Bethesda)">
        <title>A chromosome-length genome assembly and annotation of blackberry (Rubus argutus, cv. 'Hillquist').</title>
        <authorList>
            <person name="Bruna T."/>
            <person name="Aryal R."/>
            <person name="Dudchenko O."/>
            <person name="Sargent D.J."/>
            <person name="Mead D."/>
            <person name="Buti M."/>
            <person name="Cavallini A."/>
            <person name="Hytonen T."/>
            <person name="Andres J."/>
            <person name="Pham M."/>
            <person name="Weisz D."/>
            <person name="Mascagni F."/>
            <person name="Usai G."/>
            <person name="Natali L."/>
            <person name="Bassil N."/>
            <person name="Fernandez G.E."/>
            <person name="Lomsadze A."/>
            <person name="Armour M."/>
            <person name="Olukolu B."/>
            <person name="Poorten T."/>
            <person name="Britton C."/>
            <person name="Davik J."/>
            <person name="Ashrafi H."/>
            <person name="Aiden E.L."/>
            <person name="Borodovsky M."/>
            <person name="Worthington M."/>
        </authorList>
    </citation>
    <scope>NUCLEOTIDE SEQUENCE [LARGE SCALE GENOMIC DNA]</scope>
    <source>
        <strain evidence="1">PI 553951</strain>
    </source>
</reference>
<organism evidence="1 2">
    <name type="scientific">Rubus argutus</name>
    <name type="common">Southern blackberry</name>
    <dbReference type="NCBI Taxonomy" id="59490"/>
    <lineage>
        <taxon>Eukaryota</taxon>
        <taxon>Viridiplantae</taxon>
        <taxon>Streptophyta</taxon>
        <taxon>Embryophyta</taxon>
        <taxon>Tracheophyta</taxon>
        <taxon>Spermatophyta</taxon>
        <taxon>Magnoliopsida</taxon>
        <taxon>eudicotyledons</taxon>
        <taxon>Gunneridae</taxon>
        <taxon>Pentapetalae</taxon>
        <taxon>rosids</taxon>
        <taxon>fabids</taxon>
        <taxon>Rosales</taxon>
        <taxon>Rosaceae</taxon>
        <taxon>Rosoideae</taxon>
        <taxon>Rosoideae incertae sedis</taxon>
        <taxon>Rubus</taxon>
    </lineage>
</organism>
<gene>
    <name evidence="1" type="ORF">M0R45_015601</name>
</gene>
<evidence type="ECO:0000313" key="2">
    <source>
        <dbReference type="Proteomes" id="UP001457282"/>
    </source>
</evidence>
<keyword evidence="2" id="KW-1185">Reference proteome</keyword>